<protein>
    <recommendedName>
        <fullName evidence="4">Glycoside hydrolase family 42 N-terminal domain-containing protein</fullName>
    </recommendedName>
</protein>
<reference evidence="2 3" key="1">
    <citation type="submission" date="2019-06" db="EMBL/GenBank/DDBJ databases">
        <title>Sequencing the genomes of 1000 actinobacteria strains.</title>
        <authorList>
            <person name="Klenk H.-P."/>
        </authorList>
    </citation>
    <scope>NUCLEOTIDE SEQUENCE [LARGE SCALE GENOMIC DNA]</scope>
    <source>
        <strain evidence="2 3">DSM 44826</strain>
    </source>
</reference>
<comment type="caution">
    <text evidence="2">The sequence shown here is derived from an EMBL/GenBank/DDBJ whole genome shotgun (WGS) entry which is preliminary data.</text>
</comment>
<organism evidence="2 3">
    <name type="scientific">Kitasatospora viridis</name>
    <dbReference type="NCBI Taxonomy" id="281105"/>
    <lineage>
        <taxon>Bacteria</taxon>
        <taxon>Bacillati</taxon>
        <taxon>Actinomycetota</taxon>
        <taxon>Actinomycetes</taxon>
        <taxon>Kitasatosporales</taxon>
        <taxon>Streptomycetaceae</taxon>
        <taxon>Kitasatospora</taxon>
    </lineage>
</organism>
<dbReference type="SUPFAM" id="SSF51445">
    <property type="entry name" value="(Trans)glycosidases"/>
    <property type="match status" value="1"/>
</dbReference>
<proteinExistence type="predicted"/>
<name>A0A561T6G2_9ACTN</name>
<dbReference type="InterPro" id="IPR017853">
    <property type="entry name" value="GH"/>
</dbReference>
<dbReference type="OrthoDB" id="9800974at2"/>
<feature type="region of interest" description="Disordered" evidence="1">
    <location>
        <begin position="1"/>
        <end position="22"/>
    </location>
</feature>
<dbReference type="Gene3D" id="3.20.20.80">
    <property type="entry name" value="Glycosidases"/>
    <property type="match status" value="1"/>
</dbReference>
<gene>
    <name evidence="2" type="ORF">FHX73_14197</name>
</gene>
<dbReference type="EMBL" id="VIWT01000004">
    <property type="protein sequence ID" value="TWF82715.1"/>
    <property type="molecule type" value="Genomic_DNA"/>
</dbReference>
<evidence type="ECO:0008006" key="4">
    <source>
        <dbReference type="Google" id="ProtNLM"/>
    </source>
</evidence>
<sequence length="441" mass="47090">MADQRSRRRSHQRSPRRDTRRRHPLGWALSALALLALGTGLSACAPRHTRYLFGTLQTDPANAAREQAAGLTLASLPIAWNRYEPAPGVFDPGYAATVRGQIARLRAAGLQLELDPGLASPPDWLLDLPGARYLDQYGDAFPDCANLVFSAQVRDRARDYLARVAADLGPAAFRAVRIGIDDSGEFSYPAAGPTGRTNAYWAFDAAAQGTGAALPPGTAPNPYPGWRPGQTSYQGREFTTTQVTTWYDWYLGALSGAVDWQLNTLRAVGFQGLLRVLVPGTGYHPAELTGEIAAHLDGSVEPTLTAQGVGFYLTLGQLTHLPGVQIVSTALVDGTGQPADNPCEPGDDTVDTRSPQATQVYSWSSTRWVARAARQNGFALLGGESAGTQVSPYRPGVMAAAARQMAACGLTDLMWAFDHNLYDGTPGSSLADYSAVVHSYG</sequence>
<dbReference type="RefSeq" id="WP_145909997.1">
    <property type="nucleotide sequence ID" value="NZ_BAAAMZ010000017.1"/>
</dbReference>
<evidence type="ECO:0000313" key="3">
    <source>
        <dbReference type="Proteomes" id="UP000317940"/>
    </source>
</evidence>
<keyword evidence="3" id="KW-1185">Reference proteome</keyword>
<dbReference type="Proteomes" id="UP000317940">
    <property type="component" value="Unassembled WGS sequence"/>
</dbReference>
<evidence type="ECO:0000313" key="2">
    <source>
        <dbReference type="EMBL" id="TWF82715.1"/>
    </source>
</evidence>
<evidence type="ECO:0000256" key="1">
    <source>
        <dbReference type="SAM" id="MobiDB-lite"/>
    </source>
</evidence>
<dbReference type="AlphaFoldDB" id="A0A561T6G2"/>
<accession>A0A561T6G2</accession>